<dbReference type="InterPro" id="IPR048254">
    <property type="entry name" value="CDP_ALCOHOL_P_TRANSF_CS"/>
</dbReference>
<name>A0ABW2ZPD6_9MICO</name>
<evidence type="ECO:0000256" key="3">
    <source>
        <dbReference type="SAM" id="Phobius"/>
    </source>
</evidence>
<feature type="transmembrane region" description="Helical" evidence="3">
    <location>
        <begin position="218"/>
        <end position="238"/>
    </location>
</feature>
<dbReference type="Gene3D" id="1.20.120.1760">
    <property type="match status" value="1"/>
</dbReference>
<feature type="transmembrane region" description="Helical" evidence="3">
    <location>
        <begin position="80"/>
        <end position="100"/>
    </location>
</feature>
<proteinExistence type="inferred from homology"/>
<keyword evidence="3" id="KW-1133">Transmembrane helix</keyword>
<evidence type="ECO:0000256" key="1">
    <source>
        <dbReference type="ARBA" id="ARBA00022679"/>
    </source>
</evidence>
<evidence type="ECO:0000313" key="4">
    <source>
        <dbReference type="EMBL" id="MFD0780498.1"/>
    </source>
</evidence>
<accession>A0ABW2ZPD6</accession>
<comment type="caution">
    <text evidence="4">The sequence shown here is derived from an EMBL/GenBank/DDBJ whole genome shotgun (WGS) entry which is preliminary data.</text>
</comment>
<feature type="transmembrane region" description="Helical" evidence="3">
    <location>
        <begin position="146"/>
        <end position="166"/>
    </location>
</feature>
<dbReference type="Proteomes" id="UP001597042">
    <property type="component" value="Unassembled WGS sequence"/>
</dbReference>
<evidence type="ECO:0000256" key="2">
    <source>
        <dbReference type="RuleBase" id="RU003750"/>
    </source>
</evidence>
<dbReference type="GO" id="GO:0016740">
    <property type="term" value="F:transferase activity"/>
    <property type="evidence" value="ECO:0007669"/>
    <property type="project" value="UniProtKB-KW"/>
</dbReference>
<reference evidence="5" key="1">
    <citation type="journal article" date="2019" name="Int. J. Syst. Evol. Microbiol.">
        <title>The Global Catalogue of Microorganisms (GCM) 10K type strain sequencing project: providing services to taxonomists for standard genome sequencing and annotation.</title>
        <authorList>
            <consortium name="The Broad Institute Genomics Platform"/>
            <consortium name="The Broad Institute Genome Sequencing Center for Infectious Disease"/>
            <person name="Wu L."/>
            <person name="Ma J."/>
        </authorList>
    </citation>
    <scope>NUCLEOTIDE SEQUENCE [LARGE SCALE GENOMIC DNA]</scope>
    <source>
        <strain evidence="5">CCUG 50754</strain>
    </source>
</reference>
<keyword evidence="3" id="KW-0812">Transmembrane</keyword>
<keyword evidence="3" id="KW-0472">Membrane</keyword>
<feature type="transmembrane region" description="Helical" evidence="3">
    <location>
        <begin position="106"/>
        <end position="125"/>
    </location>
</feature>
<dbReference type="RefSeq" id="WP_378750561.1">
    <property type="nucleotide sequence ID" value="NZ_JBHSSV010000003.1"/>
</dbReference>
<gene>
    <name evidence="4" type="ORF">ACFQZV_04195</name>
</gene>
<dbReference type="PROSITE" id="PS00379">
    <property type="entry name" value="CDP_ALCOHOL_P_TRANSF"/>
    <property type="match status" value="1"/>
</dbReference>
<dbReference type="Pfam" id="PF01066">
    <property type="entry name" value="CDP-OH_P_transf"/>
    <property type="match status" value="1"/>
</dbReference>
<organism evidence="4 5">
    <name type="scientific">Microbacterium koreense</name>
    <dbReference type="NCBI Taxonomy" id="323761"/>
    <lineage>
        <taxon>Bacteria</taxon>
        <taxon>Bacillati</taxon>
        <taxon>Actinomycetota</taxon>
        <taxon>Actinomycetes</taxon>
        <taxon>Micrococcales</taxon>
        <taxon>Microbacteriaceae</taxon>
        <taxon>Microbacterium</taxon>
    </lineage>
</organism>
<protein>
    <submittedName>
        <fullName evidence="4">CDP-alcohol phosphatidyltransferase family protein</fullName>
        <ecNumber evidence="4">2.7.8.-</ecNumber>
    </submittedName>
</protein>
<evidence type="ECO:0000313" key="5">
    <source>
        <dbReference type="Proteomes" id="UP001597042"/>
    </source>
</evidence>
<sequence>MSATSPRAAAPEIRRARPSARALTFALLSAVYAVGVVCSGVALGLPAPSVVVAVGAFVLASVVCGILLRSHHGHVRLGAANAVTLLRLGIVAVLIAILLAPLAAPAVVMALATVALCLDGVDGFLARRQGLQSRFGAAFDMEVDSALALVLSVLAAFGPAGPLALLLGLPRYVFGAAALALPWINAPLAARFSRKAICVFQIIALIVLQLPTLPSWAALSIVGVTLALVAWSFTVDIFQARAARTRSTT</sequence>
<feature type="transmembrane region" description="Helical" evidence="3">
    <location>
        <begin position="172"/>
        <end position="189"/>
    </location>
</feature>
<comment type="similarity">
    <text evidence="2">Belongs to the CDP-alcohol phosphatidyltransferase class-I family.</text>
</comment>
<dbReference type="InterPro" id="IPR043130">
    <property type="entry name" value="CDP-OH_PTrfase_TM_dom"/>
</dbReference>
<dbReference type="EC" id="2.7.8.-" evidence="4"/>
<feature type="transmembrane region" description="Helical" evidence="3">
    <location>
        <begin position="49"/>
        <end position="68"/>
    </location>
</feature>
<feature type="transmembrane region" description="Helical" evidence="3">
    <location>
        <begin position="196"/>
        <end position="212"/>
    </location>
</feature>
<keyword evidence="1 2" id="KW-0808">Transferase</keyword>
<keyword evidence="5" id="KW-1185">Reference proteome</keyword>
<dbReference type="InterPro" id="IPR000462">
    <property type="entry name" value="CDP-OH_P_trans"/>
</dbReference>
<feature type="transmembrane region" description="Helical" evidence="3">
    <location>
        <begin position="22"/>
        <end position="43"/>
    </location>
</feature>
<dbReference type="EMBL" id="JBHTIM010000001">
    <property type="protein sequence ID" value="MFD0780498.1"/>
    <property type="molecule type" value="Genomic_DNA"/>
</dbReference>